<gene>
    <name evidence="2" type="ORF">C7460_1442</name>
</gene>
<dbReference type="Proteomes" id="UP000256779">
    <property type="component" value="Unassembled WGS sequence"/>
</dbReference>
<feature type="transmembrane region" description="Helical" evidence="1">
    <location>
        <begin position="71"/>
        <end position="92"/>
    </location>
</feature>
<sequence>MKGIDNKRILLLFGICDIITFLNVANLLWHYLTNMLSGFWLMSILTSSIILSLVATAYFNFTNPKLGIKIYYFQFPLRLAFVILTFGFLTYLNRITTNDISQQIIFVAMALELFRLVVSILTHRQLNREIVGG</sequence>
<feature type="transmembrane region" description="Helical" evidence="1">
    <location>
        <begin position="38"/>
        <end position="59"/>
    </location>
</feature>
<dbReference type="AlphaFoldDB" id="A0A3D9KWH5"/>
<keyword evidence="3" id="KW-1185">Reference proteome</keyword>
<protein>
    <submittedName>
        <fullName evidence="2">Uncharacterized protein</fullName>
    </submittedName>
</protein>
<keyword evidence="1" id="KW-0472">Membrane</keyword>
<evidence type="ECO:0000313" key="2">
    <source>
        <dbReference type="EMBL" id="RED91400.1"/>
    </source>
</evidence>
<evidence type="ECO:0000313" key="3">
    <source>
        <dbReference type="Proteomes" id="UP000256779"/>
    </source>
</evidence>
<proteinExistence type="predicted"/>
<dbReference type="EMBL" id="QREG01000044">
    <property type="protein sequence ID" value="RED91400.1"/>
    <property type="molecule type" value="Genomic_DNA"/>
</dbReference>
<organism evidence="2 3">
    <name type="scientific">Marinoscillum furvescens DSM 4134</name>
    <dbReference type="NCBI Taxonomy" id="1122208"/>
    <lineage>
        <taxon>Bacteria</taxon>
        <taxon>Pseudomonadati</taxon>
        <taxon>Bacteroidota</taxon>
        <taxon>Cytophagia</taxon>
        <taxon>Cytophagales</taxon>
        <taxon>Reichenbachiellaceae</taxon>
        <taxon>Marinoscillum</taxon>
    </lineage>
</organism>
<feature type="transmembrane region" description="Helical" evidence="1">
    <location>
        <begin position="9"/>
        <end position="32"/>
    </location>
</feature>
<accession>A0A3D9KWH5</accession>
<reference evidence="2 3" key="1">
    <citation type="submission" date="2018-07" db="EMBL/GenBank/DDBJ databases">
        <title>Genomic Encyclopedia of Type Strains, Phase IV (KMG-IV): sequencing the most valuable type-strain genomes for metagenomic binning, comparative biology and taxonomic classification.</title>
        <authorList>
            <person name="Goeker M."/>
        </authorList>
    </citation>
    <scope>NUCLEOTIDE SEQUENCE [LARGE SCALE GENOMIC DNA]</scope>
    <source>
        <strain evidence="2 3">DSM 4134</strain>
    </source>
</reference>
<evidence type="ECO:0000256" key="1">
    <source>
        <dbReference type="SAM" id="Phobius"/>
    </source>
</evidence>
<comment type="caution">
    <text evidence="2">The sequence shown here is derived from an EMBL/GenBank/DDBJ whole genome shotgun (WGS) entry which is preliminary data.</text>
</comment>
<name>A0A3D9KWH5_MARFU</name>
<feature type="transmembrane region" description="Helical" evidence="1">
    <location>
        <begin position="104"/>
        <end position="122"/>
    </location>
</feature>
<keyword evidence="1" id="KW-0812">Transmembrane</keyword>
<keyword evidence="1" id="KW-1133">Transmembrane helix</keyword>